<dbReference type="RefSeq" id="WP_377101278.1">
    <property type="nucleotide sequence ID" value="NZ_JBHTHU010000019.1"/>
</dbReference>
<organism evidence="1 2">
    <name type="scientific">Mucilaginibacter calamicampi</name>
    <dbReference type="NCBI Taxonomy" id="1302352"/>
    <lineage>
        <taxon>Bacteria</taxon>
        <taxon>Pseudomonadati</taxon>
        <taxon>Bacteroidota</taxon>
        <taxon>Sphingobacteriia</taxon>
        <taxon>Sphingobacteriales</taxon>
        <taxon>Sphingobacteriaceae</taxon>
        <taxon>Mucilaginibacter</taxon>
    </lineage>
</organism>
<gene>
    <name evidence="1" type="ORF">ACFQZS_14075</name>
</gene>
<keyword evidence="2" id="KW-1185">Reference proteome</keyword>
<evidence type="ECO:0008006" key="3">
    <source>
        <dbReference type="Google" id="ProtNLM"/>
    </source>
</evidence>
<accession>A0ABW2YZJ0</accession>
<evidence type="ECO:0000313" key="2">
    <source>
        <dbReference type="Proteomes" id="UP001596958"/>
    </source>
</evidence>
<dbReference type="Proteomes" id="UP001596958">
    <property type="component" value="Unassembled WGS sequence"/>
</dbReference>
<proteinExistence type="predicted"/>
<protein>
    <recommendedName>
        <fullName evidence="3">YD repeat-containing protein</fullName>
    </recommendedName>
</protein>
<name>A0ABW2YZJ0_9SPHI</name>
<sequence>MSKIIDNTPGSADYGKPIIEFTYNGKQLTKAVRGSVTHLFLYDGNGKLTGTSITQTSQNNNGVIKSVITTSGSDITNIKLLKAGDVLSAEHQITYQNGNVTKWFNPNSVEILYQYDGNGNNTTLNIAEYSGGKPNGFTYLTTNKSFDDKNNFTKAMPYWIYFRTYHQNEFIGFVPGNHNPVTFNEGGSDKVYNYTYNSNGYPVSRTYIGSRTTESYFYEYIEVK</sequence>
<comment type="caution">
    <text evidence="1">The sequence shown here is derived from an EMBL/GenBank/DDBJ whole genome shotgun (WGS) entry which is preliminary data.</text>
</comment>
<reference evidence="2" key="1">
    <citation type="journal article" date="2019" name="Int. J. Syst. Evol. Microbiol.">
        <title>The Global Catalogue of Microorganisms (GCM) 10K type strain sequencing project: providing services to taxonomists for standard genome sequencing and annotation.</title>
        <authorList>
            <consortium name="The Broad Institute Genomics Platform"/>
            <consortium name="The Broad Institute Genome Sequencing Center for Infectious Disease"/>
            <person name="Wu L."/>
            <person name="Ma J."/>
        </authorList>
    </citation>
    <scope>NUCLEOTIDE SEQUENCE [LARGE SCALE GENOMIC DNA]</scope>
    <source>
        <strain evidence="2">CCUG 63418</strain>
    </source>
</reference>
<evidence type="ECO:0000313" key="1">
    <source>
        <dbReference type="EMBL" id="MFD0751273.1"/>
    </source>
</evidence>
<dbReference type="EMBL" id="JBHTHU010000019">
    <property type="protein sequence ID" value="MFD0751273.1"/>
    <property type="molecule type" value="Genomic_DNA"/>
</dbReference>